<dbReference type="Pfam" id="PF13520">
    <property type="entry name" value="AA_permease_2"/>
    <property type="match status" value="1"/>
</dbReference>
<evidence type="ECO:0000256" key="2">
    <source>
        <dbReference type="ARBA" id="ARBA00022692"/>
    </source>
</evidence>
<evidence type="ECO:0000256" key="1">
    <source>
        <dbReference type="ARBA" id="ARBA00004141"/>
    </source>
</evidence>
<keyword evidence="4 6" id="KW-0472">Membrane</keyword>
<protein>
    <submittedName>
        <fullName evidence="7">Uncharacterized protein</fullName>
    </submittedName>
</protein>
<feature type="transmembrane region" description="Helical" evidence="6">
    <location>
        <begin position="125"/>
        <end position="147"/>
    </location>
</feature>
<proteinExistence type="predicted"/>
<feature type="transmembrane region" description="Helical" evidence="6">
    <location>
        <begin position="192"/>
        <end position="211"/>
    </location>
</feature>
<keyword evidence="3 6" id="KW-1133">Transmembrane helix</keyword>
<comment type="subcellular location">
    <subcellularLocation>
        <location evidence="1">Membrane</location>
        <topology evidence="1">Multi-pass membrane protein</topology>
    </subcellularLocation>
</comment>
<dbReference type="Proteomes" id="UP001447188">
    <property type="component" value="Unassembled WGS sequence"/>
</dbReference>
<sequence length="310" mass="32942">MGTSAARSNSSPEEGAGLPYTGSAEKTADAGPDGSVTDEQVFQYDDSRKLGIVSSVFLILNKMIGTGSFSSGNSLAFGRYVLFAAGSTEPDGWTARYIAIACVTFSCLIHSLLPKWGMRLFDVLGVFKVVILIVIAFAGFAALAGHVKVDPKPDNFTNAFQWDGIGGGVYNYATALLRIVYSYKGWENANYVRAPVLVFVFVLVLTLKQVLGEIKDPRRTLSLAAPLSAGVATILYVLANVAYFAAIPKKELAESGVIVAGLFFKNVFGDNAGGRALPAFVALSNLGNVLAVSFAHSRVNQGKDSLLMFV</sequence>
<keyword evidence="2 6" id="KW-0812">Transmembrane</keyword>
<evidence type="ECO:0000313" key="7">
    <source>
        <dbReference type="EMBL" id="KAL0638370.1"/>
    </source>
</evidence>
<dbReference type="InterPro" id="IPR050598">
    <property type="entry name" value="AminoAcid_Transporter"/>
</dbReference>
<accession>A0ABR3GR43</accession>
<feature type="transmembrane region" description="Helical" evidence="6">
    <location>
        <begin position="95"/>
        <end position="113"/>
    </location>
</feature>
<feature type="compositionally biased region" description="Polar residues" evidence="5">
    <location>
        <begin position="1"/>
        <end position="12"/>
    </location>
</feature>
<evidence type="ECO:0000313" key="8">
    <source>
        <dbReference type="Proteomes" id="UP001447188"/>
    </source>
</evidence>
<gene>
    <name evidence="7" type="ORF">Q9L58_002512</name>
</gene>
<evidence type="ECO:0000256" key="3">
    <source>
        <dbReference type="ARBA" id="ARBA00022989"/>
    </source>
</evidence>
<feature type="region of interest" description="Disordered" evidence="5">
    <location>
        <begin position="1"/>
        <end position="35"/>
    </location>
</feature>
<evidence type="ECO:0000256" key="6">
    <source>
        <dbReference type="SAM" id="Phobius"/>
    </source>
</evidence>
<feature type="transmembrane region" description="Helical" evidence="6">
    <location>
        <begin position="223"/>
        <end position="246"/>
    </location>
</feature>
<keyword evidence="8" id="KW-1185">Reference proteome</keyword>
<comment type="caution">
    <text evidence="7">The sequence shown here is derived from an EMBL/GenBank/DDBJ whole genome shotgun (WGS) entry which is preliminary data.</text>
</comment>
<dbReference type="Gene3D" id="1.20.1740.10">
    <property type="entry name" value="Amino acid/polyamine transporter I"/>
    <property type="match status" value="1"/>
</dbReference>
<name>A0ABR3GR43_9PEZI</name>
<dbReference type="EMBL" id="JBBBZM010000022">
    <property type="protein sequence ID" value="KAL0638370.1"/>
    <property type="molecule type" value="Genomic_DNA"/>
</dbReference>
<feature type="transmembrane region" description="Helical" evidence="6">
    <location>
        <begin position="159"/>
        <end position="180"/>
    </location>
</feature>
<organism evidence="7 8">
    <name type="scientific">Discina gigas</name>
    <dbReference type="NCBI Taxonomy" id="1032678"/>
    <lineage>
        <taxon>Eukaryota</taxon>
        <taxon>Fungi</taxon>
        <taxon>Dikarya</taxon>
        <taxon>Ascomycota</taxon>
        <taxon>Pezizomycotina</taxon>
        <taxon>Pezizomycetes</taxon>
        <taxon>Pezizales</taxon>
        <taxon>Discinaceae</taxon>
        <taxon>Discina</taxon>
    </lineage>
</organism>
<evidence type="ECO:0000256" key="4">
    <source>
        <dbReference type="ARBA" id="ARBA00023136"/>
    </source>
</evidence>
<dbReference type="PANTHER" id="PTHR11785:SF382">
    <property type="entry name" value="LOW-AFFINITY METHIONINE PERMEASE"/>
    <property type="match status" value="1"/>
</dbReference>
<dbReference type="InterPro" id="IPR002293">
    <property type="entry name" value="AA/rel_permease1"/>
</dbReference>
<dbReference type="PANTHER" id="PTHR11785">
    <property type="entry name" value="AMINO ACID TRANSPORTER"/>
    <property type="match status" value="1"/>
</dbReference>
<evidence type="ECO:0000256" key="5">
    <source>
        <dbReference type="SAM" id="MobiDB-lite"/>
    </source>
</evidence>
<reference evidence="7 8" key="1">
    <citation type="submission" date="2024-02" db="EMBL/GenBank/DDBJ databases">
        <title>Discinaceae phylogenomics.</title>
        <authorList>
            <person name="Dirks A.C."/>
            <person name="James T.Y."/>
        </authorList>
    </citation>
    <scope>NUCLEOTIDE SEQUENCE [LARGE SCALE GENOMIC DNA]</scope>
    <source>
        <strain evidence="7 8">ACD0624</strain>
    </source>
</reference>